<gene>
    <name evidence="1" type="ORF">ACOLOM_LOCUS7886</name>
</gene>
<comment type="caution">
    <text evidence="1">The sequence shown here is derived from an EMBL/GenBank/DDBJ whole genome shotgun (WGS) entry which is preliminary data.</text>
</comment>
<keyword evidence="2" id="KW-1185">Reference proteome</keyword>
<reference evidence="1" key="1">
    <citation type="submission" date="2021-06" db="EMBL/GenBank/DDBJ databases">
        <authorList>
            <person name="Kallberg Y."/>
            <person name="Tangrot J."/>
            <person name="Rosling A."/>
        </authorList>
    </citation>
    <scope>NUCLEOTIDE SEQUENCE</scope>
    <source>
        <strain evidence="1">CL356</strain>
    </source>
</reference>
<accession>A0ACA9N744</accession>
<feature type="non-terminal residue" evidence="1">
    <location>
        <position position="510"/>
    </location>
</feature>
<protein>
    <submittedName>
        <fullName evidence="1">17066_t:CDS:1</fullName>
    </submittedName>
</protein>
<name>A0ACA9N744_9GLOM</name>
<dbReference type="EMBL" id="CAJVPT010019126">
    <property type="protein sequence ID" value="CAG8639357.1"/>
    <property type="molecule type" value="Genomic_DNA"/>
</dbReference>
<dbReference type="Proteomes" id="UP000789525">
    <property type="component" value="Unassembled WGS sequence"/>
</dbReference>
<sequence>MADNTANLEDYYRPSTPFQMMAGDKTNCSNEDGQISTEDTIILINQQLNANGYSSPLNFFDSNETSVSKIAECIYELLQQQKKDTEYREEMNDQYRRLQSDHDLLITSMKNLRTRAELSEREVDALKAKLLWIEEDLYKESERHRSTKDELTKTKTQLLYTKTQASHEIRKKENEYNRFKEQMQKLLSSKYNAANCGPDDVILSRKSAMRRTNGINPPSTQVNGGNLNYGGANKEIIANLREKDEEIRKQELEIGSLRNKLEEASNLLDKMQQMQQFKDEKIKQKENEIEQLVNQLVANGGRKIIIDKVQQSKDEETKTKDHKIKQLASRLEGVSNKLNEMQQLKEEIRKKENEIKQLTEKLEGTSNMLNEMQHSMEEEVGRKETEIRKLTDRLGNKSRFGAKGEEISRKESEIEQLMSQLEGTSSMLSRMKQSKEEEIKRKESEIEQLSERLDDMQQEKDEEIRLKEIEIEQLMNRLERTSNMLDEIKQSKNEEIKRKDNEIAQLVNRL</sequence>
<evidence type="ECO:0000313" key="2">
    <source>
        <dbReference type="Proteomes" id="UP000789525"/>
    </source>
</evidence>
<proteinExistence type="predicted"/>
<evidence type="ECO:0000313" key="1">
    <source>
        <dbReference type="EMBL" id="CAG8639357.1"/>
    </source>
</evidence>
<organism evidence="1 2">
    <name type="scientific">Acaulospora colombiana</name>
    <dbReference type="NCBI Taxonomy" id="27376"/>
    <lineage>
        <taxon>Eukaryota</taxon>
        <taxon>Fungi</taxon>
        <taxon>Fungi incertae sedis</taxon>
        <taxon>Mucoromycota</taxon>
        <taxon>Glomeromycotina</taxon>
        <taxon>Glomeromycetes</taxon>
        <taxon>Diversisporales</taxon>
        <taxon>Acaulosporaceae</taxon>
        <taxon>Acaulospora</taxon>
    </lineage>
</organism>